<keyword evidence="1" id="KW-0472">Membrane</keyword>
<keyword evidence="4" id="KW-1185">Reference proteome</keyword>
<name>A0A9X3LTU7_9CORY</name>
<evidence type="ECO:0000256" key="2">
    <source>
        <dbReference type="SAM" id="SignalP"/>
    </source>
</evidence>
<dbReference type="Proteomes" id="UP001146468">
    <property type="component" value="Unassembled WGS sequence"/>
</dbReference>
<keyword evidence="2" id="KW-0732">Signal</keyword>
<reference evidence="3" key="1">
    <citation type="submission" date="2022-02" db="EMBL/GenBank/DDBJ databases">
        <title>Corynebacterium sp. from urogenital microbiome.</title>
        <authorList>
            <person name="Cappelli E.A."/>
            <person name="Ribeiro T.G."/>
            <person name="Peixe L."/>
        </authorList>
    </citation>
    <scope>NUCLEOTIDE SEQUENCE</scope>
    <source>
        <strain evidence="3">C8Ua_172</strain>
    </source>
</reference>
<sequence>MKRRFIAGGFAAVTALSLSVAPAHAQPRDDRTSSFEQVYGVEGSTAKRLDKAREENDDAAYDRLANQAHEFELATAGSVANDEMFKYKIGTTFDLLLASGIAAALLAILGGVAFQQGKIKISF</sequence>
<evidence type="ECO:0000313" key="3">
    <source>
        <dbReference type="EMBL" id="MCZ9294090.1"/>
    </source>
</evidence>
<proteinExistence type="predicted"/>
<evidence type="ECO:0000256" key="1">
    <source>
        <dbReference type="SAM" id="Phobius"/>
    </source>
</evidence>
<protein>
    <recommendedName>
        <fullName evidence="5">Secreted protein</fullName>
    </recommendedName>
</protein>
<keyword evidence="1" id="KW-0812">Transmembrane</keyword>
<evidence type="ECO:0008006" key="5">
    <source>
        <dbReference type="Google" id="ProtNLM"/>
    </source>
</evidence>
<comment type="caution">
    <text evidence="3">The sequence shown here is derived from an EMBL/GenBank/DDBJ whole genome shotgun (WGS) entry which is preliminary data.</text>
</comment>
<dbReference type="AlphaFoldDB" id="A0A9X3LTU7"/>
<feature type="chain" id="PRO_5040972756" description="Secreted protein" evidence="2">
    <location>
        <begin position="26"/>
        <end position="123"/>
    </location>
</feature>
<accession>A0A9X3LTU7</accession>
<evidence type="ECO:0000313" key="4">
    <source>
        <dbReference type="Proteomes" id="UP001146468"/>
    </source>
</evidence>
<feature type="transmembrane region" description="Helical" evidence="1">
    <location>
        <begin position="95"/>
        <end position="114"/>
    </location>
</feature>
<dbReference type="EMBL" id="JAKMUS010000008">
    <property type="protein sequence ID" value="MCZ9294090.1"/>
    <property type="molecule type" value="Genomic_DNA"/>
</dbReference>
<dbReference type="RefSeq" id="WP_269965515.1">
    <property type="nucleotide sequence ID" value="NZ_JAKMUS010000008.1"/>
</dbReference>
<gene>
    <name evidence="3" type="ORF">L8U60_06280</name>
</gene>
<keyword evidence="1" id="KW-1133">Transmembrane helix</keyword>
<feature type="signal peptide" evidence="2">
    <location>
        <begin position="1"/>
        <end position="25"/>
    </location>
</feature>
<organism evidence="3 4">
    <name type="scientific">Corynebacterium meitnerae</name>
    <dbReference type="NCBI Taxonomy" id="2913498"/>
    <lineage>
        <taxon>Bacteria</taxon>
        <taxon>Bacillati</taxon>
        <taxon>Actinomycetota</taxon>
        <taxon>Actinomycetes</taxon>
        <taxon>Mycobacteriales</taxon>
        <taxon>Corynebacteriaceae</taxon>
        <taxon>Corynebacterium</taxon>
    </lineage>
</organism>